<feature type="compositionally biased region" description="Basic and acidic residues" evidence="1">
    <location>
        <begin position="222"/>
        <end position="234"/>
    </location>
</feature>
<evidence type="ECO:0000256" key="1">
    <source>
        <dbReference type="SAM" id="MobiDB-lite"/>
    </source>
</evidence>
<sequence length="251" mass="27484">MVEPMLRAATEVSTLLARSFFMGFSLMILSLLARLRVLVQQLLLDVVSVFNAVSCISQKKQSVKFNQEGVEVYREYYPKEEEEYVTLECVWETDKFKLVEKTEKCEIKSEEAAIGKDVSVGDTAVQYQSIESFLEDDESPEKADASCTANEGSTDVKPKDTNPSTSPAIEGGAEPSPCKNPPSTSVTSSSSKLISGKRKVAFVSVKRPAPSAPSTTKLPDLPSKEDVNSSGDRVDQFYKLLTGGNIKDSLF</sequence>
<dbReference type="Proteomes" id="UP001054252">
    <property type="component" value="Unassembled WGS sequence"/>
</dbReference>
<keyword evidence="2" id="KW-1133">Transmembrane helix</keyword>
<keyword evidence="4" id="KW-1185">Reference proteome</keyword>
<keyword evidence="2" id="KW-0472">Membrane</keyword>
<gene>
    <name evidence="3" type="ORF">SLEP1_g49987</name>
</gene>
<proteinExistence type="predicted"/>
<keyword evidence="2" id="KW-0812">Transmembrane</keyword>
<feature type="transmembrane region" description="Helical" evidence="2">
    <location>
        <begin position="15"/>
        <end position="33"/>
    </location>
</feature>
<feature type="region of interest" description="Disordered" evidence="1">
    <location>
        <begin position="134"/>
        <end position="234"/>
    </location>
</feature>
<evidence type="ECO:0000313" key="3">
    <source>
        <dbReference type="EMBL" id="GKV42605.1"/>
    </source>
</evidence>
<dbReference type="EMBL" id="BPVZ01000160">
    <property type="protein sequence ID" value="GKV42605.1"/>
    <property type="molecule type" value="Genomic_DNA"/>
</dbReference>
<reference evidence="3 4" key="1">
    <citation type="journal article" date="2021" name="Commun. Biol.">
        <title>The genome of Shorea leprosula (Dipterocarpaceae) highlights the ecological relevance of drought in aseasonal tropical rainforests.</title>
        <authorList>
            <person name="Ng K.K.S."/>
            <person name="Kobayashi M.J."/>
            <person name="Fawcett J.A."/>
            <person name="Hatakeyama M."/>
            <person name="Paape T."/>
            <person name="Ng C.H."/>
            <person name="Ang C.C."/>
            <person name="Tnah L.H."/>
            <person name="Lee C.T."/>
            <person name="Nishiyama T."/>
            <person name="Sese J."/>
            <person name="O'Brien M.J."/>
            <person name="Copetti D."/>
            <person name="Mohd Noor M.I."/>
            <person name="Ong R.C."/>
            <person name="Putra M."/>
            <person name="Sireger I.Z."/>
            <person name="Indrioko S."/>
            <person name="Kosugi Y."/>
            <person name="Izuno A."/>
            <person name="Isagi Y."/>
            <person name="Lee S.L."/>
            <person name="Shimizu K.K."/>
        </authorList>
    </citation>
    <scope>NUCLEOTIDE SEQUENCE [LARGE SCALE GENOMIC DNA]</scope>
    <source>
        <strain evidence="3">214</strain>
    </source>
</reference>
<evidence type="ECO:0000313" key="4">
    <source>
        <dbReference type="Proteomes" id="UP001054252"/>
    </source>
</evidence>
<comment type="caution">
    <text evidence="3">The sequence shown here is derived from an EMBL/GenBank/DDBJ whole genome shotgun (WGS) entry which is preliminary data.</text>
</comment>
<dbReference type="PANTHER" id="PTHR34786">
    <property type="entry name" value="OS09G0504900 PROTEIN"/>
    <property type="match status" value="1"/>
</dbReference>
<organism evidence="3 4">
    <name type="scientific">Rubroshorea leprosula</name>
    <dbReference type="NCBI Taxonomy" id="152421"/>
    <lineage>
        <taxon>Eukaryota</taxon>
        <taxon>Viridiplantae</taxon>
        <taxon>Streptophyta</taxon>
        <taxon>Embryophyta</taxon>
        <taxon>Tracheophyta</taxon>
        <taxon>Spermatophyta</taxon>
        <taxon>Magnoliopsida</taxon>
        <taxon>eudicotyledons</taxon>
        <taxon>Gunneridae</taxon>
        <taxon>Pentapetalae</taxon>
        <taxon>rosids</taxon>
        <taxon>malvids</taxon>
        <taxon>Malvales</taxon>
        <taxon>Dipterocarpaceae</taxon>
        <taxon>Rubroshorea</taxon>
    </lineage>
</organism>
<evidence type="ECO:0000256" key="2">
    <source>
        <dbReference type="SAM" id="Phobius"/>
    </source>
</evidence>
<dbReference type="PANTHER" id="PTHR34786:SF1">
    <property type="entry name" value="OS09G0504900 PROTEIN"/>
    <property type="match status" value="1"/>
</dbReference>
<name>A0AAV5LYJ6_9ROSI</name>
<dbReference type="AlphaFoldDB" id="A0AAV5LYJ6"/>
<accession>A0AAV5LYJ6</accession>
<protein>
    <submittedName>
        <fullName evidence="3">Uncharacterized protein</fullName>
    </submittedName>
</protein>